<dbReference type="Proteomes" id="UP000030854">
    <property type="component" value="Unassembled WGS sequence"/>
</dbReference>
<dbReference type="InterPro" id="IPR019775">
    <property type="entry name" value="WD40_repeat_CS"/>
</dbReference>
<evidence type="ECO:0000256" key="8">
    <source>
        <dbReference type="PROSITE-ProRule" id="PRU00221"/>
    </source>
</evidence>
<keyword evidence="4 8" id="KW-0853">WD repeat</keyword>
<feature type="repeat" description="WD" evidence="8">
    <location>
        <begin position="241"/>
        <end position="282"/>
    </location>
</feature>
<comment type="function">
    <text evidence="1 9">DNA-binding protein that binds to both single- and double-stranded DNA. Binds preferentially to UV-damaged DNA. May be involved in DNA-metabolic processes.</text>
</comment>
<evidence type="ECO:0000256" key="6">
    <source>
        <dbReference type="ARBA" id="ARBA00022763"/>
    </source>
</evidence>
<sequence length="520" mass="58187">MAIVKNEKAKMSAFERKRLENIAANQAMLKELGTSAAKIIPKPAEKPNKKTTLRTGRTPRVVKKEEVRLTRSSMRLAGIEAGSEAAKRKAEIEYEFSKEQAVAKKQRITGELKFSDIIVDGKKFSKDHDFLSSLIRGAQPYMKTFTESDINKTSNENLKKLRGKMNQMELYDKFQPNQLKITPERIYSICFHPSREKPLVFAGDKVGNIGIFDASQECPVTEEEEEEEDDDDLKEPVITAVKMHSKTITSLAFSADGENLYSSSFDSSVRKFNLQKGVSIEAYAPTDPEEDLPISCMEISPVDPNLLIYSTLEGSIGRHDFRTPSKTDIWQIADKKLGGFSLHPLQPHLLATASLDRTLKIWDLRNLKGSRENKAPALLGEHESRLSVSHASWSASGHIVTSSYDDTIKIYHLKDAGSYQIGHEIDKNDMKPSTVIKHNNQTGRWVTILKPRWQQNPQDGMSKFVIGNMNRFVDVYDSNGEQLAQLGGDNITAVPAAAIFHPSQNWISGGTASGKLCLWM</sequence>
<evidence type="ECO:0000256" key="2">
    <source>
        <dbReference type="ARBA" id="ARBA00005434"/>
    </source>
</evidence>
<dbReference type="SUPFAM" id="SSF50978">
    <property type="entry name" value="WD40 repeat-like"/>
    <property type="match status" value="1"/>
</dbReference>
<evidence type="ECO:0000256" key="3">
    <source>
        <dbReference type="ARBA" id="ARBA00021132"/>
    </source>
</evidence>
<dbReference type="STRING" id="52586.A0A0B1PCI1"/>
<dbReference type="GO" id="GO:0006974">
    <property type="term" value="P:DNA damage response"/>
    <property type="evidence" value="ECO:0007669"/>
    <property type="project" value="UniProtKB-KW"/>
</dbReference>
<keyword evidence="11" id="KW-1185">Reference proteome</keyword>
<evidence type="ECO:0000313" key="11">
    <source>
        <dbReference type="Proteomes" id="UP000030854"/>
    </source>
</evidence>
<proteinExistence type="inferred from homology"/>
<gene>
    <name evidence="10" type="ORF">EV44_g1226</name>
</gene>
<dbReference type="InterPro" id="IPR050853">
    <property type="entry name" value="WD_repeat_DNA-damage-binding"/>
</dbReference>
<evidence type="ECO:0000256" key="7">
    <source>
        <dbReference type="ARBA" id="ARBA00023125"/>
    </source>
</evidence>
<organism evidence="10 11">
    <name type="scientific">Uncinula necator</name>
    <name type="common">Grape powdery mildew</name>
    <dbReference type="NCBI Taxonomy" id="52586"/>
    <lineage>
        <taxon>Eukaryota</taxon>
        <taxon>Fungi</taxon>
        <taxon>Dikarya</taxon>
        <taxon>Ascomycota</taxon>
        <taxon>Pezizomycotina</taxon>
        <taxon>Leotiomycetes</taxon>
        <taxon>Erysiphales</taxon>
        <taxon>Erysiphaceae</taxon>
        <taxon>Erysiphe</taxon>
    </lineage>
</organism>
<dbReference type="OMA" id="DPNTLYW"/>
<accession>A0A0B1PCI1</accession>
<protein>
    <recommendedName>
        <fullName evidence="3 9">DNA damage-binding protein CMR1</fullName>
    </recommendedName>
</protein>
<dbReference type="Gene3D" id="2.130.10.10">
    <property type="entry name" value="YVTN repeat-like/Quinoprotein amine dehydrogenase"/>
    <property type="match status" value="1"/>
</dbReference>
<dbReference type="PANTHER" id="PTHR14773:SF0">
    <property type="entry name" value="WD REPEAT-CONTAINING PROTEIN 76"/>
    <property type="match status" value="1"/>
</dbReference>
<comment type="similarity">
    <text evidence="2 9">Belongs to the WD repeat DDB2/WDR76 family.</text>
</comment>
<dbReference type="SMART" id="SM00320">
    <property type="entry name" value="WD40"/>
    <property type="match status" value="5"/>
</dbReference>
<evidence type="ECO:0000256" key="1">
    <source>
        <dbReference type="ARBA" id="ARBA00002653"/>
    </source>
</evidence>
<dbReference type="HOGENOM" id="CLU_017019_1_1_1"/>
<dbReference type="InterPro" id="IPR015943">
    <property type="entry name" value="WD40/YVTN_repeat-like_dom_sf"/>
</dbReference>
<dbReference type="InterPro" id="IPR001680">
    <property type="entry name" value="WD40_rpt"/>
</dbReference>
<reference evidence="10 11" key="1">
    <citation type="journal article" date="2014" name="BMC Genomics">
        <title>Adaptive genomic structural variation in the grape powdery mildew pathogen, Erysiphe necator.</title>
        <authorList>
            <person name="Jones L."/>
            <person name="Riaz S."/>
            <person name="Morales-Cruz A."/>
            <person name="Amrine K.C."/>
            <person name="McGuire B."/>
            <person name="Gubler W.D."/>
            <person name="Walker M.A."/>
            <person name="Cantu D."/>
        </authorList>
    </citation>
    <scope>NUCLEOTIDE SEQUENCE [LARGE SCALE GENOMIC DNA]</scope>
    <source>
        <strain evidence="11">c</strain>
    </source>
</reference>
<dbReference type="PANTHER" id="PTHR14773">
    <property type="entry name" value="WD REPEAT-CONTAINING PROTEIN 76"/>
    <property type="match status" value="1"/>
</dbReference>
<dbReference type="GO" id="GO:2000001">
    <property type="term" value="P:regulation of DNA damage checkpoint"/>
    <property type="evidence" value="ECO:0007669"/>
    <property type="project" value="EnsemblFungi"/>
</dbReference>
<evidence type="ECO:0000256" key="5">
    <source>
        <dbReference type="ARBA" id="ARBA00022737"/>
    </source>
</evidence>
<evidence type="ECO:0000256" key="4">
    <source>
        <dbReference type="ARBA" id="ARBA00022574"/>
    </source>
</evidence>
<evidence type="ECO:0000313" key="10">
    <source>
        <dbReference type="EMBL" id="KHJ34656.1"/>
    </source>
</evidence>
<name>A0A0B1PCI1_UNCNE</name>
<comment type="caution">
    <text evidence="10">The sequence shown here is derived from an EMBL/GenBank/DDBJ whole genome shotgun (WGS) entry which is preliminary data.</text>
</comment>
<keyword evidence="6 9" id="KW-0227">DNA damage</keyword>
<dbReference type="GO" id="GO:0000785">
    <property type="term" value="C:chromatin"/>
    <property type="evidence" value="ECO:0007669"/>
    <property type="project" value="EnsemblFungi"/>
</dbReference>
<dbReference type="FunFam" id="2.130.10.10:FF:000562">
    <property type="entry name" value="DNA damage-binding protein CMR1"/>
    <property type="match status" value="1"/>
</dbReference>
<dbReference type="EMBL" id="JNVN01000766">
    <property type="protein sequence ID" value="KHJ34656.1"/>
    <property type="molecule type" value="Genomic_DNA"/>
</dbReference>
<dbReference type="PROSITE" id="PS50082">
    <property type="entry name" value="WD_REPEATS_2"/>
    <property type="match status" value="2"/>
</dbReference>
<feature type="repeat" description="WD" evidence="8">
    <location>
        <begin position="349"/>
        <end position="372"/>
    </location>
</feature>
<dbReference type="AlphaFoldDB" id="A0A0B1PCI1"/>
<evidence type="ECO:0000256" key="9">
    <source>
        <dbReference type="RuleBase" id="RU365004"/>
    </source>
</evidence>
<keyword evidence="7 9" id="KW-0238">DNA-binding</keyword>
<dbReference type="PROSITE" id="PS00678">
    <property type="entry name" value="WD_REPEATS_1"/>
    <property type="match status" value="1"/>
</dbReference>
<dbReference type="InterPro" id="IPR036322">
    <property type="entry name" value="WD40_repeat_dom_sf"/>
</dbReference>
<dbReference type="Pfam" id="PF00400">
    <property type="entry name" value="WD40"/>
    <property type="match status" value="3"/>
</dbReference>
<dbReference type="GO" id="GO:0005737">
    <property type="term" value="C:cytoplasm"/>
    <property type="evidence" value="ECO:0007669"/>
    <property type="project" value="EnsemblFungi"/>
</dbReference>
<dbReference type="GO" id="GO:0034399">
    <property type="term" value="C:nuclear periphery"/>
    <property type="evidence" value="ECO:0007669"/>
    <property type="project" value="EnsemblFungi"/>
</dbReference>
<dbReference type="GO" id="GO:0003677">
    <property type="term" value="F:DNA binding"/>
    <property type="evidence" value="ECO:0007669"/>
    <property type="project" value="UniProtKB-UniRule"/>
</dbReference>
<keyword evidence="5" id="KW-0677">Repeat</keyword>